<dbReference type="EMBL" id="JAHSTV010000010">
    <property type="protein sequence ID" value="MBV4465794.1"/>
    <property type="molecule type" value="Genomic_DNA"/>
</dbReference>
<dbReference type="CDD" id="cd21631">
    <property type="entry name" value="RHH_CopG_NikR-like"/>
    <property type="match status" value="1"/>
</dbReference>
<keyword evidence="2" id="KW-1185">Reference proteome</keyword>
<organism evidence="1 2">
    <name type="scientific">Pseudomonas farris</name>
    <dbReference type="NCBI Taxonomy" id="2841207"/>
    <lineage>
        <taxon>Bacteria</taxon>
        <taxon>Pseudomonadati</taxon>
        <taxon>Pseudomonadota</taxon>
        <taxon>Gammaproteobacteria</taxon>
        <taxon>Pseudomonadales</taxon>
        <taxon>Pseudomonadaceae</taxon>
        <taxon>Pseudomonas</taxon>
    </lineage>
</organism>
<dbReference type="RefSeq" id="WP_217857770.1">
    <property type="nucleotide sequence ID" value="NZ_JAHSTV010000010.1"/>
</dbReference>
<dbReference type="Proteomes" id="UP000886900">
    <property type="component" value="Unassembled WGS sequence"/>
</dbReference>
<reference evidence="1" key="1">
    <citation type="submission" date="2021-06" db="EMBL/GenBank/DDBJ databases">
        <title>Updating the genus Pseudomonas: Description of 43 new species and partition of the Pseudomonas putida group.</title>
        <authorList>
            <person name="Girard L."/>
            <person name="Lood C."/>
            <person name="Vandamme P."/>
            <person name="Rokni-Zadeh H."/>
            <person name="Van Noort V."/>
            <person name="Hofte M."/>
            <person name="Lavigne R."/>
            <person name="De Mot R."/>
        </authorList>
    </citation>
    <scope>NUCLEOTIDE SEQUENCE</scope>
    <source>
        <strain evidence="1">SWRI79</strain>
    </source>
</reference>
<accession>A0ABS6PZJ2</accession>
<gene>
    <name evidence="1" type="ORF">KVG95_20910</name>
</gene>
<protein>
    <submittedName>
        <fullName evidence="1">Ribbon-helix-helix domain-containing protein</fullName>
    </submittedName>
</protein>
<comment type="caution">
    <text evidence="1">The sequence shown here is derived from an EMBL/GenBank/DDBJ whole genome shotgun (WGS) entry which is preliminary data.</text>
</comment>
<name>A0ABS6PZJ2_9PSED</name>
<evidence type="ECO:0000313" key="1">
    <source>
        <dbReference type="EMBL" id="MBV4465794.1"/>
    </source>
</evidence>
<sequence>MPRMTLDLSDEIDQALNDISRRRGITKAEAMRKAFALLVIADSEARKPGFSLGIVRKRDDHTLEAMGRVVGL</sequence>
<proteinExistence type="predicted"/>
<evidence type="ECO:0000313" key="2">
    <source>
        <dbReference type="Proteomes" id="UP000886900"/>
    </source>
</evidence>